<keyword evidence="2" id="KW-1185">Reference proteome</keyword>
<dbReference type="GeneID" id="13698347"/>
<name>K0BED3_9ARCH</name>
<organism evidence="1 2">
    <name type="scientific">Candidatus Nitrosopumilus sediminis</name>
    <dbReference type="NCBI Taxonomy" id="1229909"/>
    <lineage>
        <taxon>Archaea</taxon>
        <taxon>Nitrososphaerota</taxon>
        <taxon>Nitrososphaeria</taxon>
        <taxon>Nitrosopumilales</taxon>
        <taxon>Nitrosopumilaceae</taxon>
        <taxon>Nitrosopumilus</taxon>
    </lineage>
</organism>
<dbReference type="Proteomes" id="UP000006100">
    <property type="component" value="Chromosome"/>
</dbReference>
<protein>
    <recommendedName>
        <fullName evidence="3">DUF3800 domain-containing protein</fullName>
    </recommendedName>
</protein>
<dbReference type="EMBL" id="CP003843">
    <property type="protein sequence ID" value="AFS83382.1"/>
    <property type="molecule type" value="Genomic_DNA"/>
</dbReference>
<reference evidence="1 2" key="1">
    <citation type="journal article" date="2012" name="J. Bacteriol.">
        <title>Draft Genome Sequence of an Ammonia-Oxidizing Archaeon, "Candidatus Nitrosopumilus sediminis" AR2, from Svalbard in the Arctic Circle.</title>
        <authorList>
            <person name="Park S.J."/>
            <person name="Kim J.G."/>
            <person name="Jung M.Y."/>
            <person name="Kim S.J."/>
            <person name="Cha I.T."/>
            <person name="Ghai R."/>
            <person name="Martin-Cuadrado A.B."/>
            <person name="Rodriguez-Valera F."/>
            <person name="Rhee S.K."/>
        </authorList>
    </citation>
    <scope>NUCLEOTIDE SEQUENCE [LARGE SCALE GENOMIC DNA]</scope>
    <source>
        <strain evidence="1 2">AR2</strain>
    </source>
</reference>
<gene>
    <name evidence="1" type="ORF">NSED_07950</name>
</gene>
<dbReference type="AlphaFoldDB" id="K0BED3"/>
<evidence type="ECO:0000313" key="2">
    <source>
        <dbReference type="Proteomes" id="UP000006100"/>
    </source>
</evidence>
<evidence type="ECO:0000313" key="1">
    <source>
        <dbReference type="EMBL" id="AFS83382.1"/>
    </source>
</evidence>
<dbReference type="PATRIC" id="fig|1229909.8.peg.1744"/>
<dbReference type="HOGENOM" id="CLU_1399689_0_0_2"/>
<accession>K0BED3</accession>
<proteinExistence type="predicted"/>
<dbReference type="RefSeq" id="WP_014965752.1">
    <property type="nucleotide sequence ID" value="NC_018656.1"/>
</dbReference>
<dbReference type="KEGG" id="nir:NSED_07950"/>
<sequence length="194" mass="22049">MVLVGTDVSGFDDDRGQHKVIAIVFGADDTINETHNNLGRKNLHMVNISKAKRNKIKKNLDFSSDRILALSVIAGKNRIVHDIHENHKTKERFASIGAIYAYFDHLLLQEIRPRIEPFLSKFDVTFNDLVFQCDSDMIPALQNWKFKFAKNNGKSFQLADALAFFCKLGFSPPGTIKIDIENILENKMKSDLLI</sequence>
<evidence type="ECO:0008006" key="3">
    <source>
        <dbReference type="Google" id="ProtNLM"/>
    </source>
</evidence>